<organism evidence="2 3">
    <name type="scientific">Colletotrichum lupini</name>
    <dbReference type="NCBI Taxonomy" id="145971"/>
    <lineage>
        <taxon>Eukaryota</taxon>
        <taxon>Fungi</taxon>
        <taxon>Dikarya</taxon>
        <taxon>Ascomycota</taxon>
        <taxon>Pezizomycotina</taxon>
        <taxon>Sordariomycetes</taxon>
        <taxon>Hypocreomycetidae</taxon>
        <taxon>Glomerellales</taxon>
        <taxon>Glomerellaceae</taxon>
        <taxon>Colletotrichum</taxon>
        <taxon>Colletotrichum acutatum species complex</taxon>
    </lineage>
</organism>
<protein>
    <submittedName>
        <fullName evidence="2">Uncharacterized protein</fullName>
    </submittedName>
</protein>
<dbReference type="EMBL" id="CP019480">
    <property type="protein sequence ID" value="UQC89636.1"/>
    <property type="molecule type" value="Genomic_DNA"/>
</dbReference>
<proteinExistence type="predicted"/>
<dbReference type="KEGG" id="clup:CLUP02_15167"/>
<keyword evidence="3" id="KW-1185">Reference proteome</keyword>
<name>A0A9Q8T7R1_9PEZI</name>
<dbReference type="AlphaFoldDB" id="A0A9Q8T7R1"/>
<reference evidence="2" key="1">
    <citation type="journal article" date="2021" name="Mol. Plant Microbe Interact.">
        <title>Complete Genome Sequence of the Plant-Pathogenic Fungus Colletotrichum lupini.</title>
        <authorList>
            <person name="Baroncelli R."/>
            <person name="Pensec F."/>
            <person name="Da Lio D."/>
            <person name="Boufleur T."/>
            <person name="Vicente I."/>
            <person name="Sarrocco S."/>
            <person name="Picot A."/>
            <person name="Baraldi E."/>
            <person name="Sukno S."/>
            <person name="Thon M."/>
            <person name="Le Floch G."/>
        </authorList>
    </citation>
    <scope>NUCLEOTIDE SEQUENCE</scope>
    <source>
        <strain evidence="2">IMI 504893</strain>
    </source>
</reference>
<evidence type="ECO:0000256" key="1">
    <source>
        <dbReference type="SAM" id="MobiDB-lite"/>
    </source>
</evidence>
<dbReference type="Proteomes" id="UP000830671">
    <property type="component" value="Chromosome 8"/>
</dbReference>
<evidence type="ECO:0000313" key="3">
    <source>
        <dbReference type="Proteomes" id="UP000830671"/>
    </source>
</evidence>
<gene>
    <name evidence="2" type="ORF">CLUP02_15167</name>
</gene>
<dbReference type="GeneID" id="73349101"/>
<feature type="region of interest" description="Disordered" evidence="1">
    <location>
        <begin position="79"/>
        <end position="119"/>
    </location>
</feature>
<accession>A0A9Q8T7R1</accession>
<evidence type="ECO:0000313" key="2">
    <source>
        <dbReference type="EMBL" id="UQC89636.1"/>
    </source>
</evidence>
<dbReference type="RefSeq" id="XP_049151237.1">
    <property type="nucleotide sequence ID" value="XM_049294091.1"/>
</dbReference>
<sequence length="119" mass="12970">MPAAPHTPSWPCLPKVPTWLTSLNLSTFFGVSQTLAAPHVLSCAVRAYAVDRSPGPLSVHTPIQFIGISDARFPSIPKGRRCLTRGPRPCPKPSDIGVRHINIRRTSSTRSGGGRHRQR</sequence>